<protein>
    <submittedName>
        <fullName evidence="2">22256_t:CDS:1</fullName>
    </submittedName>
</protein>
<reference evidence="2" key="1">
    <citation type="submission" date="2021-06" db="EMBL/GenBank/DDBJ databases">
        <authorList>
            <person name="Kallberg Y."/>
            <person name="Tangrot J."/>
            <person name="Rosling A."/>
        </authorList>
    </citation>
    <scope>NUCLEOTIDE SEQUENCE</scope>
    <source>
        <strain evidence="2">MA453B</strain>
    </source>
</reference>
<proteinExistence type="predicted"/>
<feature type="region of interest" description="Disordered" evidence="1">
    <location>
        <begin position="1"/>
        <end position="29"/>
    </location>
</feature>
<dbReference type="EMBL" id="CAJVPY010006425">
    <property type="protein sequence ID" value="CAG8662534.1"/>
    <property type="molecule type" value="Genomic_DNA"/>
</dbReference>
<name>A0A9N9E4S2_9GLOM</name>
<comment type="caution">
    <text evidence="2">The sequence shown here is derived from an EMBL/GenBank/DDBJ whole genome shotgun (WGS) entry which is preliminary data.</text>
</comment>
<feature type="compositionally biased region" description="Basic residues" evidence="1">
    <location>
        <begin position="1"/>
        <end position="17"/>
    </location>
</feature>
<dbReference type="Proteomes" id="UP000789405">
    <property type="component" value="Unassembled WGS sequence"/>
</dbReference>
<organism evidence="2 3">
    <name type="scientific">Dentiscutata erythropus</name>
    <dbReference type="NCBI Taxonomy" id="1348616"/>
    <lineage>
        <taxon>Eukaryota</taxon>
        <taxon>Fungi</taxon>
        <taxon>Fungi incertae sedis</taxon>
        <taxon>Mucoromycota</taxon>
        <taxon>Glomeromycotina</taxon>
        <taxon>Glomeromycetes</taxon>
        <taxon>Diversisporales</taxon>
        <taxon>Gigasporaceae</taxon>
        <taxon>Dentiscutata</taxon>
    </lineage>
</organism>
<dbReference type="OrthoDB" id="2426417at2759"/>
<accession>A0A9N9E4S2</accession>
<sequence length="153" mass="18011">MEKGKKRTSIPVKRKKPNLSSPEPSSEEDDHLTRLCSIRLRRYINISNQFEVKIFNINNHNHTLKITDDRDNILAALQNQYSCYVSVLLIRINNHNNHEIRFWYNDRYVALRHTDINLDTERYSVGYVGIDANGRLNLRIVNNGNNRTINKFS</sequence>
<gene>
    <name evidence="2" type="ORF">DERYTH_LOCUS10791</name>
</gene>
<dbReference type="AlphaFoldDB" id="A0A9N9E4S2"/>
<evidence type="ECO:0000256" key="1">
    <source>
        <dbReference type="SAM" id="MobiDB-lite"/>
    </source>
</evidence>
<evidence type="ECO:0000313" key="3">
    <source>
        <dbReference type="Proteomes" id="UP000789405"/>
    </source>
</evidence>
<keyword evidence="3" id="KW-1185">Reference proteome</keyword>
<evidence type="ECO:0000313" key="2">
    <source>
        <dbReference type="EMBL" id="CAG8662534.1"/>
    </source>
</evidence>